<organism evidence="2 3">
    <name type="scientific">Patagioenas fasciata monilis</name>
    <dbReference type="NCBI Taxonomy" id="372326"/>
    <lineage>
        <taxon>Eukaryota</taxon>
        <taxon>Metazoa</taxon>
        <taxon>Chordata</taxon>
        <taxon>Craniata</taxon>
        <taxon>Vertebrata</taxon>
        <taxon>Euteleostomi</taxon>
        <taxon>Archelosauria</taxon>
        <taxon>Archosauria</taxon>
        <taxon>Dinosauria</taxon>
        <taxon>Saurischia</taxon>
        <taxon>Theropoda</taxon>
        <taxon>Coelurosauria</taxon>
        <taxon>Aves</taxon>
        <taxon>Neognathae</taxon>
        <taxon>Neoaves</taxon>
        <taxon>Columbimorphae</taxon>
        <taxon>Columbiformes</taxon>
        <taxon>Columbidae</taxon>
        <taxon>Patagioenas</taxon>
    </lineage>
</organism>
<name>A0A1V4KY99_PATFA</name>
<evidence type="ECO:0000313" key="3">
    <source>
        <dbReference type="Proteomes" id="UP000190648"/>
    </source>
</evidence>
<proteinExistence type="predicted"/>
<feature type="compositionally biased region" description="Polar residues" evidence="1">
    <location>
        <begin position="23"/>
        <end position="44"/>
    </location>
</feature>
<sequence>MHLKPLGMARRGKRWQVEDDLDPTTSSSNGLSLQNRPCTSVTTDWSRRAFVPMASRPMQASGSGDMPDGTRDNKSQQKQCALRFEQGPHGMVWSPVVQCHVV</sequence>
<gene>
    <name evidence="2" type="ORF">AV530_003582</name>
</gene>
<dbReference type="Proteomes" id="UP000190648">
    <property type="component" value="Unassembled WGS sequence"/>
</dbReference>
<keyword evidence="3" id="KW-1185">Reference proteome</keyword>
<evidence type="ECO:0000313" key="2">
    <source>
        <dbReference type="EMBL" id="OPJ89336.1"/>
    </source>
</evidence>
<accession>A0A1V4KY99</accession>
<feature type="region of interest" description="Disordered" evidence="1">
    <location>
        <begin position="1"/>
        <end position="79"/>
    </location>
</feature>
<evidence type="ECO:0000256" key="1">
    <source>
        <dbReference type="SAM" id="MobiDB-lite"/>
    </source>
</evidence>
<reference evidence="2 3" key="1">
    <citation type="submission" date="2016-02" db="EMBL/GenBank/DDBJ databases">
        <title>Band-tailed pigeon sequencing and assembly.</title>
        <authorList>
            <person name="Soares A.E."/>
            <person name="Novak B.J."/>
            <person name="Rice E.S."/>
            <person name="O'Connell B."/>
            <person name="Chang D."/>
            <person name="Weber S."/>
            <person name="Shapiro B."/>
        </authorList>
    </citation>
    <scope>NUCLEOTIDE SEQUENCE [LARGE SCALE GENOMIC DNA]</scope>
    <source>
        <strain evidence="2">BTP2013</strain>
        <tissue evidence="2">Blood</tissue>
    </source>
</reference>
<dbReference type="EMBL" id="LSYS01001150">
    <property type="protein sequence ID" value="OPJ89336.1"/>
    <property type="molecule type" value="Genomic_DNA"/>
</dbReference>
<protein>
    <submittedName>
        <fullName evidence="2">Uncharacterized protein</fullName>
    </submittedName>
</protein>
<comment type="caution">
    <text evidence="2">The sequence shown here is derived from an EMBL/GenBank/DDBJ whole genome shotgun (WGS) entry which is preliminary data.</text>
</comment>
<dbReference type="AlphaFoldDB" id="A0A1V4KY99"/>